<dbReference type="Gene3D" id="1.25.40.10">
    <property type="entry name" value="Tetratricopeptide repeat domain"/>
    <property type="match status" value="1"/>
</dbReference>
<keyword evidence="2" id="KW-1185">Reference proteome</keyword>
<dbReference type="InterPro" id="IPR011990">
    <property type="entry name" value="TPR-like_helical_dom_sf"/>
</dbReference>
<protein>
    <submittedName>
        <fullName evidence="1">Response regulator aspartate phosphatase C</fullName>
    </submittedName>
</protein>
<dbReference type="AlphaFoldDB" id="A0A285P1Y0"/>
<dbReference type="EMBL" id="OBEK01000004">
    <property type="protein sequence ID" value="SNZ15458.1"/>
    <property type="molecule type" value="Genomic_DNA"/>
</dbReference>
<accession>A0A285P1Y0</accession>
<dbReference type="Pfam" id="PF13181">
    <property type="entry name" value="TPR_8"/>
    <property type="match status" value="1"/>
</dbReference>
<dbReference type="Pfam" id="PF13424">
    <property type="entry name" value="TPR_12"/>
    <property type="match status" value="1"/>
</dbReference>
<dbReference type="SMART" id="SM00028">
    <property type="entry name" value="TPR"/>
    <property type="match status" value="4"/>
</dbReference>
<dbReference type="Proteomes" id="UP000219356">
    <property type="component" value="Unassembled WGS sequence"/>
</dbReference>
<evidence type="ECO:0000313" key="1">
    <source>
        <dbReference type="EMBL" id="SNZ15458.1"/>
    </source>
</evidence>
<name>A0A285P1Y0_9BACI</name>
<proteinExistence type="predicted"/>
<gene>
    <name evidence="1" type="ORF">SAMN05421503_2640</name>
</gene>
<sequence length="345" mass="40611">MESLDMIGHLDNWSVSIQLDKKEAARSIHEELNKHTDHFDTQTLISYFLLESRYYTITGELQESKRSLARARQYEDNFTEVHRYQHSFAEGIIYYYEEQFEEALMSFEKAEQRINSVVDPAGLGEFHLIKAMTYYFLDILTLSALHAAKAVENLNSVEALNFLLARSELVQGMNYMELSDYETAEKYLHRALATCKKIENESLLASTNLNLGLLYVTRELPAVAIRYLEEALEKKQERIELKTLYLLADSYWKTNQTAKAMKAYTAGFQKSIDSNNTKMKWEFAMLHKKYEDKVNFESVWQEGIEYFQKINDLFNIRHYSKELAQYYTENKQYELATRYYLLAII</sequence>
<evidence type="ECO:0000313" key="2">
    <source>
        <dbReference type="Proteomes" id="UP000219356"/>
    </source>
</evidence>
<reference evidence="2" key="1">
    <citation type="submission" date="2017-09" db="EMBL/GenBank/DDBJ databases">
        <authorList>
            <person name="Varghese N."/>
            <person name="Submissions S."/>
        </authorList>
    </citation>
    <scope>NUCLEOTIDE SEQUENCE [LARGE SCALE GENOMIC DNA]</scope>
    <source>
        <strain evidence="2">CGMCC 1.8913</strain>
    </source>
</reference>
<dbReference type="SUPFAM" id="SSF48452">
    <property type="entry name" value="TPR-like"/>
    <property type="match status" value="1"/>
</dbReference>
<dbReference type="InterPro" id="IPR019734">
    <property type="entry name" value="TPR_rpt"/>
</dbReference>
<organism evidence="1 2">
    <name type="scientific">Terribacillus aidingensis</name>
    <dbReference type="NCBI Taxonomy" id="586416"/>
    <lineage>
        <taxon>Bacteria</taxon>
        <taxon>Bacillati</taxon>
        <taxon>Bacillota</taxon>
        <taxon>Bacilli</taxon>
        <taxon>Bacillales</taxon>
        <taxon>Bacillaceae</taxon>
        <taxon>Terribacillus</taxon>
    </lineage>
</organism>
<dbReference type="RefSeq" id="WP_179637047.1">
    <property type="nucleotide sequence ID" value="NZ_OBEK01000004.1"/>
</dbReference>